<dbReference type="GO" id="GO:0004553">
    <property type="term" value="F:hydrolase activity, hydrolyzing O-glycosyl compounds"/>
    <property type="evidence" value="ECO:0007669"/>
    <property type="project" value="InterPro"/>
</dbReference>
<dbReference type="InterPro" id="IPR006048">
    <property type="entry name" value="A-amylase/branching_C"/>
</dbReference>
<dbReference type="PIRSF" id="PIRSF000463">
    <property type="entry name" value="GlgB"/>
    <property type="match status" value="1"/>
</dbReference>
<dbReference type="PANTHER" id="PTHR43651:SF3">
    <property type="entry name" value="1,4-ALPHA-GLUCAN-BRANCHING ENZYME"/>
    <property type="match status" value="1"/>
</dbReference>
<dbReference type="NCBIfam" id="NF003811">
    <property type="entry name" value="PRK05402.1"/>
    <property type="match status" value="1"/>
</dbReference>
<evidence type="ECO:0000313" key="12">
    <source>
        <dbReference type="EMBL" id="MBC8177272.1"/>
    </source>
</evidence>
<protein>
    <recommendedName>
        <fullName evidence="9">1,4-alpha-glucan branching enzyme GlgB</fullName>
        <ecNumber evidence="9">2.4.1.18</ecNumber>
    </recommendedName>
    <alternativeName>
        <fullName evidence="9">1,4-alpha-D-glucan:1,4-alpha-D-glucan 6-glucosyl-transferase</fullName>
    </alternativeName>
    <alternativeName>
        <fullName evidence="9">Alpha-(1-&gt;4)-glucan branching enzyme</fullName>
    </alternativeName>
    <alternativeName>
        <fullName evidence="9">Glycogen branching enzyme</fullName>
        <shortName evidence="9">BE</shortName>
    </alternativeName>
</protein>
<dbReference type="EC" id="2.4.1.18" evidence="9"/>
<dbReference type="GO" id="GO:0005978">
    <property type="term" value="P:glycogen biosynthetic process"/>
    <property type="evidence" value="ECO:0007669"/>
    <property type="project" value="UniProtKB-UniRule"/>
</dbReference>
<comment type="caution">
    <text evidence="12">The sequence shown here is derived from an EMBL/GenBank/DDBJ whole genome shotgun (WGS) entry which is preliminary data.</text>
</comment>
<keyword evidence="5 9" id="KW-0328">Glycosyltransferase</keyword>
<dbReference type="CDD" id="cd11322">
    <property type="entry name" value="AmyAc_Glg_BE"/>
    <property type="match status" value="1"/>
</dbReference>
<feature type="domain" description="Glycosyl hydrolase family 13 catalytic" evidence="11">
    <location>
        <begin position="258"/>
        <end position="606"/>
    </location>
</feature>
<dbReference type="Pfam" id="PF00128">
    <property type="entry name" value="Alpha-amylase"/>
    <property type="match status" value="1"/>
</dbReference>
<evidence type="ECO:0000256" key="10">
    <source>
        <dbReference type="PIRSR" id="PIRSR000463-1"/>
    </source>
</evidence>
<dbReference type="NCBIfam" id="NF008967">
    <property type="entry name" value="PRK12313.1"/>
    <property type="match status" value="1"/>
</dbReference>
<dbReference type="Gene3D" id="3.20.20.80">
    <property type="entry name" value="Glycosidases"/>
    <property type="match status" value="1"/>
</dbReference>
<dbReference type="FunFam" id="3.20.20.80:FF:000003">
    <property type="entry name" value="1,4-alpha-glucan branching enzyme GlgB"/>
    <property type="match status" value="1"/>
</dbReference>
<reference evidence="12 13" key="1">
    <citation type="submission" date="2020-08" db="EMBL/GenBank/DDBJ databases">
        <title>Bridging the membrane lipid divide: bacteria of the FCB group superphylum have the potential to synthesize archaeal ether lipids.</title>
        <authorList>
            <person name="Villanueva L."/>
            <person name="Von Meijenfeldt F.A.B."/>
            <person name="Westbye A.B."/>
            <person name="Yadav S."/>
            <person name="Hopmans E.C."/>
            <person name="Dutilh B.E."/>
            <person name="Sinninghe Damste J.S."/>
        </authorList>
    </citation>
    <scope>NUCLEOTIDE SEQUENCE [LARGE SCALE GENOMIC DNA]</scope>
    <source>
        <strain evidence="12">NIOZ-UU27</strain>
    </source>
</reference>
<dbReference type="Pfam" id="PF02922">
    <property type="entry name" value="CBM_48"/>
    <property type="match status" value="1"/>
</dbReference>
<dbReference type="GO" id="GO:0043169">
    <property type="term" value="F:cation binding"/>
    <property type="evidence" value="ECO:0007669"/>
    <property type="project" value="InterPro"/>
</dbReference>
<comment type="pathway">
    <text evidence="2 9">Glycan biosynthesis; glycogen biosynthesis.</text>
</comment>
<dbReference type="UniPathway" id="UPA00164"/>
<comment type="similarity">
    <text evidence="3 9">Belongs to the glycosyl hydrolase 13 family. GlgB subfamily.</text>
</comment>
<dbReference type="AlphaFoldDB" id="A0A8J6MY18"/>
<dbReference type="SUPFAM" id="SSF51011">
    <property type="entry name" value="Glycosyl hydrolase domain"/>
    <property type="match status" value="1"/>
</dbReference>
<dbReference type="Pfam" id="PF22019">
    <property type="entry name" value="GlgB_N"/>
    <property type="match status" value="1"/>
</dbReference>
<dbReference type="InterPro" id="IPR017853">
    <property type="entry name" value="GH"/>
</dbReference>
<dbReference type="GO" id="GO:0005829">
    <property type="term" value="C:cytosol"/>
    <property type="evidence" value="ECO:0007669"/>
    <property type="project" value="TreeGrafter"/>
</dbReference>
<dbReference type="NCBIfam" id="TIGR01515">
    <property type="entry name" value="branching_enzym"/>
    <property type="match status" value="1"/>
</dbReference>
<name>A0A8J6MY18_9DELT</name>
<dbReference type="InterPro" id="IPR013783">
    <property type="entry name" value="Ig-like_fold"/>
</dbReference>
<evidence type="ECO:0000313" key="13">
    <source>
        <dbReference type="Proteomes" id="UP000650524"/>
    </source>
</evidence>
<dbReference type="InterPro" id="IPR044143">
    <property type="entry name" value="GlgB_N_E_set_prok"/>
</dbReference>
<evidence type="ECO:0000256" key="9">
    <source>
        <dbReference type="HAMAP-Rule" id="MF_00685"/>
    </source>
</evidence>
<feature type="active site" description="Proton donor" evidence="9 10">
    <location>
        <position position="472"/>
    </location>
</feature>
<dbReference type="InterPro" id="IPR037439">
    <property type="entry name" value="Branching_enzy"/>
</dbReference>
<dbReference type="InterPro" id="IPR006407">
    <property type="entry name" value="GlgB"/>
</dbReference>
<evidence type="ECO:0000256" key="7">
    <source>
        <dbReference type="ARBA" id="ARBA00023056"/>
    </source>
</evidence>
<evidence type="ECO:0000256" key="6">
    <source>
        <dbReference type="ARBA" id="ARBA00022679"/>
    </source>
</evidence>
<keyword evidence="7 9" id="KW-0320">Glycogen biosynthesis</keyword>
<keyword evidence="4 9" id="KW-0321">Glycogen metabolism</keyword>
<comment type="subunit">
    <text evidence="9">Monomer.</text>
</comment>
<accession>A0A8J6MY18</accession>
<evidence type="ECO:0000259" key="11">
    <source>
        <dbReference type="SMART" id="SM00642"/>
    </source>
</evidence>
<dbReference type="Proteomes" id="UP000650524">
    <property type="component" value="Unassembled WGS sequence"/>
</dbReference>
<evidence type="ECO:0000256" key="3">
    <source>
        <dbReference type="ARBA" id="ARBA00009000"/>
    </source>
</evidence>
<organism evidence="12 13">
    <name type="scientific">Candidatus Desulfacyla euxinica</name>
    <dbReference type="NCBI Taxonomy" id="2841693"/>
    <lineage>
        <taxon>Bacteria</taxon>
        <taxon>Deltaproteobacteria</taxon>
        <taxon>Candidatus Desulfacyla</taxon>
    </lineage>
</organism>
<dbReference type="InterPro" id="IPR013780">
    <property type="entry name" value="Glyco_hydro_b"/>
</dbReference>
<dbReference type="GO" id="GO:0003844">
    <property type="term" value="F:1,4-alpha-glucan branching enzyme activity"/>
    <property type="evidence" value="ECO:0007669"/>
    <property type="project" value="UniProtKB-UniRule"/>
</dbReference>
<sequence length="741" mass="84724">MLNLSTTLTAEEIKSLVSGETADPFALLGTHPVTLKSGPGVAVRALLPGANRVTVLDLDPERGVEARRLNDQGLFEAVLPGEKEIAPYRLRVDFGADAPATFYDCYSFSPVLSEDDLYLFNEGNHYRIYDKLGAHPFLHQGVSGVFFAVWAPSATRVSLVGDFNQWNGLRHQMRSRGGSGVWELFVPHLRPGLLYKFEIRTVDGTLLIKSDPFAFHFEIRPKTAAIVHDIEGFPWTDREWMEKRATQDSLKLPAAIYEVHLGSWRRRVEKDNSQAWLTYREAADELVPYVKDMGFNYIQFLPLSEHPFDASWGYQVTGYYAPPSRHGTPQDLMYLVDRCHAEGLGVILDWVPAHFPKDPHGLEYFDGTHLYEHADPRQGMHQDWDTLIFNYGRDEVRNFLTANALFWLDKYHFDGLRVDAVASMLYLDYSREEGDWIPNRFGGRENLEAIDFIKNMNTKVFELFPGAVTIAEESTSWPGVTRPVHLGGLGFMYKWNMGWMHDMLTFISKDPVHRRFHMDKLTFALLYAFHENFILPLSHDEVVHGKASLLSKMPGDDWQKLANLRLLLGYMYGEPGKKTLFMGAELGQWSEWNHDKALEWDLLQYEPHKGLQSFVRDLNRVYSSEPALYELDYDPEGFEWIDFRDTDANVVSFIRKGKDPEQFLIFAFNFTPVPRMDYRIGAPRPGFYREIINSDSAAYGGSNIGLKGGVTAETRPWHNQPCSLCLNLPPLGMLVLKPTEI</sequence>
<dbReference type="InterPro" id="IPR006047">
    <property type="entry name" value="GH13_cat_dom"/>
</dbReference>
<evidence type="ECO:0000256" key="1">
    <source>
        <dbReference type="ARBA" id="ARBA00000826"/>
    </source>
</evidence>
<dbReference type="InterPro" id="IPR004193">
    <property type="entry name" value="Glyco_hydro_13_N"/>
</dbReference>
<proteinExistence type="inferred from homology"/>
<dbReference type="InterPro" id="IPR014756">
    <property type="entry name" value="Ig_E-set"/>
</dbReference>
<comment type="catalytic activity">
    <reaction evidence="1 9">
        <text>Transfers a segment of a (1-&gt;4)-alpha-D-glucan chain to a primary hydroxy group in a similar glucan chain.</text>
        <dbReference type="EC" id="2.4.1.18"/>
    </reaction>
</comment>
<evidence type="ECO:0000256" key="2">
    <source>
        <dbReference type="ARBA" id="ARBA00004964"/>
    </source>
</evidence>
<feature type="active site" description="Nucleophile" evidence="9 10">
    <location>
        <position position="419"/>
    </location>
</feature>
<dbReference type="HAMAP" id="MF_00685">
    <property type="entry name" value="GlgB"/>
    <property type="match status" value="1"/>
</dbReference>
<dbReference type="Pfam" id="PF02806">
    <property type="entry name" value="Alpha-amylase_C"/>
    <property type="match status" value="1"/>
</dbReference>
<dbReference type="InterPro" id="IPR054169">
    <property type="entry name" value="GlgB_N"/>
</dbReference>
<keyword evidence="8 9" id="KW-0119">Carbohydrate metabolism</keyword>
<dbReference type="PANTHER" id="PTHR43651">
    <property type="entry name" value="1,4-ALPHA-GLUCAN-BRANCHING ENZYME"/>
    <property type="match status" value="1"/>
</dbReference>
<evidence type="ECO:0000256" key="4">
    <source>
        <dbReference type="ARBA" id="ARBA00022600"/>
    </source>
</evidence>
<dbReference type="EMBL" id="JACNJD010000200">
    <property type="protein sequence ID" value="MBC8177272.1"/>
    <property type="molecule type" value="Genomic_DNA"/>
</dbReference>
<dbReference type="Gene3D" id="2.60.40.10">
    <property type="entry name" value="Immunoglobulins"/>
    <property type="match status" value="2"/>
</dbReference>
<dbReference type="FunFam" id="2.60.40.10:FF:000169">
    <property type="entry name" value="1,4-alpha-glucan branching enzyme GlgB"/>
    <property type="match status" value="1"/>
</dbReference>
<dbReference type="SUPFAM" id="SSF81296">
    <property type="entry name" value="E set domains"/>
    <property type="match status" value="2"/>
</dbReference>
<keyword evidence="6 9" id="KW-0808">Transferase</keyword>
<evidence type="ECO:0000256" key="5">
    <source>
        <dbReference type="ARBA" id="ARBA00022676"/>
    </source>
</evidence>
<dbReference type="SMART" id="SM00642">
    <property type="entry name" value="Aamy"/>
    <property type="match status" value="1"/>
</dbReference>
<evidence type="ECO:0000256" key="8">
    <source>
        <dbReference type="ARBA" id="ARBA00023277"/>
    </source>
</evidence>
<dbReference type="SUPFAM" id="SSF51445">
    <property type="entry name" value="(Trans)glycosidases"/>
    <property type="match status" value="1"/>
</dbReference>
<gene>
    <name evidence="9 12" type="primary">glgB</name>
    <name evidence="12" type="ORF">H8E19_07680</name>
</gene>
<comment type="function">
    <text evidence="9">Catalyzes the formation of the alpha-1,6-glucosidic linkages in glycogen by scission of a 1,4-alpha-linked oligosaccharide from growing alpha-1,4-glucan chains and the subsequent attachment of the oligosaccharide to the alpha-1,6 position.</text>
</comment>
<dbReference type="Gene3D" id="2.60.40.1180">
    <property type="entry name" value="Golgi alpha-mannosidase II"/>
    <property type="match status" value="1"/>
</dbReference>
<dbReference type="CDD" id="cd02855">
    <property type="entry name" value="E_set_GBE_prok_N"/>
    <property type="match status" value="1"/>
</dbReference>
<dbReference type="FunFam" id="2.60.40.1180:FF:000002">
    <property type="entry name" value="1,4-alpha-glucan branching enzyme GlgB"/>
    <property type="match status" value="1"/>
</dbReference>